<protein>
    <submittedName>
        <fullName evidence="7">Embryonic polyadenylate-binding 2</fullName>
    </submittedName>
</protein>
<name>A0AAD1WQH7_PELCU</name>
<organism evidence="7 8">
    <name type="scientific">Pelobates cultripes</name>
    <name type="common">Western spadefoot toad</name>
    <dbReference type="NCBI Taxonomy" id="61616"/>
    <lineage>
        <taxon>Eukaryota</taxon>
        <taxon>Metazoa</taxon>
        <taxon>Chordata</taxon>
        <taxon>Craniata</taxon>
        <taxon>Vertebrata</taxon>
        <taxon>Euteleostomi</taxon>
        <taxon>Amphibia</taxon>
        <taxon>Batrachia</taxon>
        <taxon>Anura</taxon>
        <taxon>Pelobatoidea</taxon>
        <taxon>Pelobatidae</taxon>
        <taxon>Pelobates</taxon>
    </lineage>
</organism>
<dbReference type="GO" id="GO:0005737">
    <property type="term" value="C:cytoplasm"/>
    <property type="evidence" value="ECO:0007669"/>
    <property type="project" value="UniProtKB-SubCell"/>
</dbReference>
<sequence length="252" mass="27872">MIQAGISYRNVWGDHNRLPEQCDVPWVMSETITEVEPELGEPPKIEDGEVDDPELKAIKMRVREMEEETERLKGLSVKEKSVSASPRTGIPPIPLSAEEKKEADQRSVYVGNVDYGSTAKDLESHFSSCGSINRITILCDKFSGHPKGYAYVEFASKSSAEAAIALDETVFRERTIKVLAKRTNLPGISSTDRGGFRGRPRGQRGNCQRGQRGRGRPYSSPTNVRANHVNGKHMAVVDSDLTDVQIVEGETN</sequence>
<keyword evidence="8" id="KW-1185">Reference proteome</keyword>
<dbReference type="PANTHER" id="PTHR23236:SF27">
    <property type="entry name" value="EMBRYONIC POLYADENYLATE-BINDING PROTEIN 2"/>
    <property type="match status" value="1"/>
</dbReference>
<dbReference type="Proteomes" id="UP001295444">
    <property type="component" value="Chromosome 12"/>
</dbReference>
<keyword evidence="2" id="KW-0963">Cytoplasm</keyword>
<accession>A0AAD1WQH7</accession>
<gene>
    <name evidence="7" type="ORF">PECUL_23A030884</name>
</gene>
<evidence type="ECO:0000256" key="4">
    <source>
        <dbReference type="PROSITE-ProRule" id="PRU00176"/>
    </source>
</evidence>
<dbReference type="GO" id="GO:0008143">
    <property type="term" value="F:poly(A) binding"/>
    <property type="evidence" value="ECO:0007669"/>
    <property type="project" value="TreeGrafter"/>
</dbReference>
<dbReference type="InterPro" id="IPR035979">
    <property type="entry name" value="RBD_domain_sf"/>
</dbReference>
<dbReference type="GO" id="GO:0000288">
    <property type="term" value="P:nuclear-transcribed mRNA catabolic process, deadenylation-dependent decay"/>
    <property type="evidence" value="ECO:0007669"/>
    <property type="project" value="TreeGrafter"/>
</dbReference>
<dbReference type="GO" id="GO:0005634">
    <property type="term" value="C:nucleus"/>
    <property type="evidence" value="ECO:0007669"/>
    <property type="project" value="TreeGrafter"/>
</dbReference>
<proteinExistence type="predicted"/>
<evidence type="ECO:0000256" key="5">
    <source>
        <dbReference type="SAM" id="MobiDB-lite"/>
    </source>
</evidence>
<evidence type="ECO:0000256" key="1">
    <source>
        <dbReference type="ARBA" id="ARBA00004496"/>
    </source>
</evidence>
<dbReference type="PANTHER" id="PTHR23236">
    <property type="entry name" value="EUKARYOTIC TRANSLATION INITIATION FACTOR 4B/4H"/>
    <property type="match status" value="1"/>
</dbReference>
<evidence type="ECO:0000259" key="6">
    <source>
        <dbReference type="PROSITE" id="PS50102"/>
    </source>
</evidence>
<dbReference type="SMART" id="SM00360">
    <property type="entry name" value="RRM"/>
    <property type="match status" value="1"/>
</dbReference>
<dbReference type="Pfam" id="PF00076">
    <property type="entry name" value="RRM_1"/>
    <property type="match status" value="1"/>
</dbReference>
<feature type="region of interest" description="Disordered" evidence="5">
    <location>
        <begin position="187"/>
        <end position="223"/>
    </location>
</feature>
<feature type="compositionally biased region" description="Basic and acidic residues" evidence="5">
    <location>
        <begin position="70"/>
        <end position="81"/>
    </location>
</feature>
<dbReference type="Gene3D" id="3.30.70.330">
    <property type="match status" value="1"/>
</dbReference>
<dbReference type="AlphaFoldDB" id="A0AAD1WQH7"/>
<dbReference type="PROSITE" id="PS50102">
    <property type="entry name" value="RRM"/>
    <property type="match status" value="1"/>
</dbReference>
<dbReference type="InterPro" id="IPR012677">
    <property type="entry name" value="Nucleotide-bd_a/b_plait_sf"/>
</dbReference>
<dbReference type="EMBL" id="OW240923">
    <property type="protein sequence ID" value="CAH2324379.1"/>
    <property type="molecule type" value="Genomic_DNA"/>
</dbReference>
<evidence type="ECO:0000313" key="8">
    <source>
        <dbReference type="Proteomes" id="UP001295444"/>
    </source>
</evidence>
<comment type="subcellular location">
    <subcellularLocation>
        <location evidence="1">Cytoplasm</location>
    </subcellularLocation>
</comment>
<feature type="region of interest" description="Disordered" evidence="5">
    <location>
        <begin position="70"/>
        <end position="100"/>
    </location>
</feature>
<dbReference type="SUPFAM" id="SSF54928">
    <property type="entry name" value="RNA-binding domain, RBD"/>
    <property type="match status" value="1"/>
</dbReference>
<evidence type="ECO:0000256" key="2">
    <source>
        <dbReference type="ARBA" id="ARBA00022490"/>
    </source>
</evidence>
<keyword evidence="3 4" id="KW-0694">RNA-binding</keyword>
<dbReference type="InterPro" id="IPR000504">
    <property type="entry name" value="RRM_dom"/>
</dbReference>
<evidence type="ECO:0000256" key="3">
    <source>
        <dbReference type="ARBA" id="ARBA00022884"/>
    </source>
</evidence>
<reference evidence="7" key="1">
    <citation type="submission" date="2022-03" db="EMBL/GenBank/DDBJ databases">
        <authorList>
            <person name="Alioto T."/>
            <person name="Alioto T."/>
            <person name="Gomez Garrido J."/>
        </authorList>
    </citation>
    <scope>NUCLEOTIDE SEQUENCE</scope>
</reference>
<evidence type="ECO:0000313" key="7">
    <source>
        <dbReference type="EMBL" id="CAH2324379.1"/>
    </source>
</evidence>
<feature type="domain" description="RRM" evidence="6">
    <location>
        <begin position="106"/>
        <end position="183"/>
    </location>
</feature>